<gene>
    <name evidence="1" type="ORF">BJ138DRAFT_1145468</name>
</gene>
<proteinExistence type="predicted"/>
<protein>
    <submittedName>
        <fullName evidence="1">Uncharacterized protein</fullName>
    </submittedName>
</protein>
<accession>A0ACB8AJG2</accession>
<name>A0ACB8AJG2_9AGAM</name>
<comment type="caution">
    <text evidence="1">The sequence shown here is derived from an EMBL/GenBank/DDBJ whole genome shotgun (WGS) entry which is preliminary data.</text>
</comment>
<sequence>MVSPDSVLFALCLAGVARSTCHQPETGSDFTRDTWAFNLYNGSECEKSKSTRYQFIKKNPGVAGCFNINKEVIPVKSASYKGAPKMVGYAGVLRSCL</sequence>
<dbReference type="EMBL" id="MU267626">
    <property type="protein sequence ID" value="KAH7913671.1"/>
    <property type="molecule type" value="Genomic_DNA"/>
</dbReference>
<dbReference type="Proteomes" id="UP000790377">
    <property type="component" value="Unassembled WGS sequence"/>
</dbReference>
<reference evidence="1" key="1">
    <citation type="journal article" date="2021" name="New Phytol.">
        <title>Evolutionary innovations through gain and loss of genes in the ectomycorrhizal Boletales.</title>
        <authorList>
            <person name="Wu G."/>
            <person name="Miyauchi S."/>
            <person name="Morin E."/>
            <person name="Kuo A."/>
            <person name="Drula E."/>
            <person name="Varga T."/>
            <person name="Kohler A."/>
            <person name="Feng B."/>
            <person name="Cao Y."/>
            <person name="Lipzen A."/>
            <person name="Daum C."/>
            <person name="Hundley H."/>
            <person name="Pangilinan J."/>
            <person name="Johnson J."/>
            <person name="Barry K."/>
            <person name="LaButti K."/>
            <person name="Ng V."/>
            <person name="Ahrendt S."/>
            <person name="Min B."/>
            <person name="Choi I.G."/>
            <person name="Park H."/>
            <person name="Plett J.M."/>
            <person name="Magnuson J."/>
            <person name="Spatafora J.W."/>
            <person name="Nagy L.G."/>
            <person name="Henrissat B."/>
            <person name="Grigoriev I.V."/>
            <person name="Yang Z.L."/>
            <person name="Xu J."/>
            <person name="Martin F.M."/>
        </authorList>
    </citation>
    <scope>NUCLEOTIDE SEQUENCE</scope>
    <source>
        <strain evidence="1">ATCC 28755</strain>
    </source>
</reference>
<evidence type="ECO:0000313" key="1">
    <source>
        <dbReference type="EMBL" id="KAH7913671.1"/>
    </source>
</evidence>
<evidence type="ECO:0000313" key="2">
    <source>
        <dbReference type="Proteomes" id="UP000790377"/>
    </source>
</evidence>
<organism evidence="1 2">
    <name type="scientific">Hygrophoropsis aurantiaca</name>
    <dbReference type="NCBI Taxonomy" id="72124"/>
    <lineage>
        <taxon>Eukaryota</taxon>
        <taxon>Fungi</taxon>
        <taxon>Dikarya</taxon>
        <taxon>Basidiomycota</taxon>
        <taxon>Agaricomycotina</taxon>
        <taxon>Agaricomycetes</taxon>
        <taxon>Agaricomycetidae</taxon>
        <taxon>Boletales</taxon>
        <taxon>Coniophorineae</taxon>
        <taxon>Hygrophoropsidaceae</taxon>
        <taxon>Hygrophoropsis</taxon>
    </lineage>
</organism>
<keyword evidence="2" id="KW-1185">Reference proteome</keyword>